<dbReference type="OrthoDB" id="501208at2"/>
<gene>
    <name evidence="1" type="ORF">D2L64_06380</name>
</gene>
<organism evidence="1 2">
    <name type="scientific">Micromonospora radicis</name>
    <dbReference type="NCBI Taxonomy" id="1894971"/>
    <lineage>
        <taxon>Bacteria</taxon>
        <taxon>Bacillati</taxon>
        <taxon>Actinomycetota</taxon>
        <taxon>Actinomycetes</taxon>
        <taxon>Micromonosporales</taxon>
        <taxon>Micromonosporaceae</taxon>
        <taxon>Micromonospora</taxon>
    </lineage>
</organism>
<reference evidence="1 2" key="1">
    <citation type="submission" date="2018-08" db="EMBL/GenBank/DDBJ databases">
        <title>Jishengella sp. nov., isolated from a root of Azadirachta indica A. Juss. var. siamensis Valenton.</title>
        <authorList>
            <person name="Kuncharoen N."/>
            <person name="Tanasupawat S."/>
            <person name="Kudo T."/>
            <person name="Ohkuma M."/>
        </authorList>
    </citation>
    <scope>NUCLEOTIDE SEQUENCE [LARGE SCALE GENOMIC DNA]</scope>
    <source>
        <strain evidence="1 2">AZ1-13</strain>
    </source>
</reference>
<sequence length="449" mass="51799">MLTATARYLRGEQFPALGQPTGLKPLVKLTDRLPRRLREIAFIGSGMTEAVSSRRMRHIDVERVNEWVVGEYPQRSYPAVVVGSSCGALVHLCAALGIPWLPQTFFIPVRQWVHPDDPTGAMRRGLRPGRALLDANPDIQLHHMHDANQDRLMVRALTYFRYKRRVLGPAYERFLHSTLRPGGTIIISDCRRRWRTTTLGSRHVFQHGAVGGATEEEFHEGGDRVAEYLHRYDSPVRRWHGPEPDSVSPEAEWGFAPALGEDIERFARQHGYQVRRLAFDTPAKPSPMVADLYRWWYQRRRIPANRLFVESFIVLEPWWTLRTGTVPFWMTFNMDPSLRDVQNYLDDREPFDDIDLSLFQHGVEAVGAPSSDDWRAVIARARRRGRYVGQDLDTYPYEMSIFARYDEALREIPARYPMPGALTLDEFDGFLAERGDYPGVRWERLSVPA</sequence>
<evidence type="ECO:0000313" key="2">
    <source>
        <dbReference type="Proteomes" id="UP000283832"/>
    </source>
</evidence>
<dbReference type="EMBL" id="QXEC01000004">
    <property type="protein sequence ID" value="RIV40091.1"/>
    <property type="molecule type" value="Genomic_DNA"/>
</dbReference>
<accession>A0A418MY98</accession>
<dbReference type="AlphaFoldDB" id="A0A418MY98"/>
<name>A0A418MY98_9ACTN</name>
<proteinExistence type="predicted"/>
<keyword evidence="2" id="KW-1185">Reference proteome</keyword>
<protein>
    <submittedName>
        <fullName evidence="1">Uncharacterized protein</fullName>
    </submittedName>
</protein>
<evidence type="ECO:0000313" key="1">
    <source>
        <dbReference type="EMBL" id="RIV40091.1"/>
    </source>
</evidence>
<comment type="caution">
    <text evidence="1">The sequence shown here is derived from an EMBL/GenBank/DDBJ whole genome shotgun (WGS) entry which is preliminary data.</text>
</comment>
<dbReference type="Proteomes" id="UP000283832">
    <property type="component" value="Unassembled WGS sequence"/>
</dbReference>